<evidence type="ECO:0000313" key="4">
    <source>
        <dbReference type="Proteomes" id="UP000272481"/>
    </source>
</evidence>
<dbReference type="OrthoDB" id="9798559at2"/>
<dbReference type="PANTHER" id="PTHR34472">
    <property type="entry name" value="SULFUR CARRIER PROTEIN THIS"/>
    <property type="match status" value="1"/>
</dbReference>
<organism evidence="2 3">
    <name type="scientific">Bhargavaea beijingensis</name>
    <dbReference type="NCBI Taxonomy" id="426756"/>
    <lineage>
        <taxon>Bacteria</taxon>
        <taxon>Bacillati</taxon>
        <taxon>Bacillota</taxon>
        <taxon>Bacilli</taxon>
        <taxon>Bacillales</taxon>
        <taxon>Caryophanaceae</taxon>
        <taxon>Bhargavaea</taxon>
    </lineage>
</organism>
<gene>
    <name evidence="1" type="primary">thiS</name>
    <name evidence="1" type="ORF">EJA12_13675</name>
    <name evidence="2" type="ORF">SAMN04488126_10941</name>
</gene>
<reference evidence="2 3" key="1">
    <citation type="submission" date="2016-10" db="EMBL/GenBank/DDBJ databases">
        <authorList>
            <person name="de Groot N.N."/>
        </authorList>
    </citation>
    <scope>NUCLEOTIDE SEQUENCE [LARGE SCALE GENOMIC DNA]</scope>
    <source>
        <strain evidence="2 3">CGMCC 1.6762</strain>
    </source>
</reference>
<evidence type="ECO:0000313" key="3">
    <source>
        <dbReference type="Proteomes" id="UP000198823"/>
    </source>
</evidence>
<dbReference type="EMBL" id="FNAR01000009">
    <property type="protein sequence ID" value="SDE45827.1"/>
    <property type="molecule type" value="Genomic_DNA"/>
</dbReference>
<dbReference type="InterPro" id="IPR003749">
    <property type="entry name" value="ThiS/MoaD-like"/>
</dbReference>
<dbReference type="Proteomes" id="UP000272481">
    <property type="component" value="Unassembled WGS sequence"/>
</dbReference>
<dbReference type="STRING" id="426756.SAMN04488126_10941"/>
<dbReference type="RefSeq" id="WP_092097049.1">
    <property type="nucleotide sequence ID" value="NZ_FNAR01000009.1"/>
</dbReference>
<dbReference type="CDD" id="cd00565">
    <property type="entry name" value="Ubl_ThiS"/>
    <property type="match status" value="1"/>
</dbReference>
<keyword evidence="4" id="KW-1185">Reference proteome</keyword>
<accession>A0A1G7D2U8</accession>
<reference evidence="1 4" key="2">
    <citation type="submission" date="2018-12" db="EMBL/GenBank/DDBJ databases">
        <title>Comparitive functional genomics of dry heat resistant strains isolated from the viking spacecraft.</title>
        <authorList>
            <person name="Seuylemezian A."/>
            <person name="Vaishampayan P."/>
        </authorList>
    </citation>
    <scope>NUCLEOTIDE SEQUENCE [LARGE SCALE GENOMIC DNA]</scope>
    <source>
        <strain evidence="1 4">M6-11</strain>
    </source>
</reference>
<dbReference type="PANTHER" id="PTHR34472:SF1">
    <property type="entry name" value="SULFUR CARRIER PROTEIN THIS"/>
    <property type="match status" value="1"/>
</dbReference>
<dbReference type="Proteomes" id="UP000198823">
    <property type="component" value="Unassembled WGS sequence"/>
</dbReference>
<proteinExistence type="predicted"/>
<evidence type="ECO:0000313" key="2">
    <source>
        <dbReference type="EMBL" id="SDE45827.1"/>
    </source>
</evidence>
<dbReference type="InterPro" id="IPR016155">
    <property type="entry name" value="Mopterin_synth/thiamin_S_b"/>
</dbReference>
<name>A0A1G7D2U8_9BACL</name>
<dbReference type="InterPro" id="IPR012675">
    <property type="entry name" value="Beta-grasp_dom_sf"/>
</dbReference>
<dbReference type="Pfam" id="PF02597">
    <property type="entry name" value="ThiS"/>
    <property type="match status" value="1"/>
</dbReference>
<protein>
    <submittedName>
        <fullName evidence="1 2">Sulfur carrier protein</fullName>
    </submittedName>
</protein>
<dbReference type="NCBIfam" id="TIGR01683">
    <property type="entry name" value="thiS"/>
    <property type="match status" value="1"/>
</dbReference>
<dbReference type="Gene3D" id="3.10.20.30">
    <property type="match status" value="1"/>
</dbReference>
<sequence length="68" mass="7571">MEKVIKLNGKKYEVPKGVGTVRQLLDHLDLSDRIAVIEKNQSIVPKGAYEEPVNDKDQIEIIHFVGGG</sequence>
<dbReference type="InterPro" id="IPR010035">
    <property type="entry name" value="Thi_S"/>
</dbReference>
<dbReference type="EMBL" id="RWGW01000027">
    <property type="protein sequence ID" value="RSK24432.1"/>
    <property type="molecule type" value="Genomic_DNA"/>
</dbReference>
<dbReference type="SUPFAM" id="SSF54285">
    <property type="entry name" value="MoaD/ThiS"/>
    <property type="match status" value="1"/>
</dbReference>
<dbReference type="AlphaFoldDB" id="A0A1G7D2U8"/>
<evidence type="ECO:0000313" key="1">
    <source>
        <dbReference type="EMBL" id="RSK24432.1"/>
    </source>
</evidence>